<dbReference type="EMBL" id="JAMQAW010000041">
    <property type="protein sequence ID" value="MCM2392520.1"/>
    <property type="molecule type" value="Genomic_DNA"/>
</dbReference>
<protein>
    <recommendedName>
        <fullName evidence="3">DNA-binding protein</fullName>
    </recommendedName>
</protein>
<reference evidence="1" key="1">
    <citation type="submission" date="2022-06" db="EMBL/GenBank/DDBJ databases">
        <title>Genome public.</title>
        <authorList>
            <person name="Sun Q."/>
        </authorList>
    </citation>
    <scope>NUCLEOTIDE SEQUENCE</scope>
    <source>
        <strain evidence="1">CWNU-1</strain>
    </source>
</reference>
<dbReference type="Proteomes" id="UP001431429">
    <property type="component" value="Unassembled WGS sequence"/>
</dbReference>
<comment type="caution">
    <text evidence="1">The sequence shown here is derived from an EMBL/GenBank/DDBJ whole genome shotgun (WGS) entry which is preliminary data.</text>
</comment>
<accession>A0ABT0UVN0</accession>
<proteinExistence type="predicted"/>
<organism evidence="1 2">
    <name type="scientific">Streptomyces albipurpureus</name>
    <dbReference type="NCBI Taxonomy" id="2897419"/>
    <lineage>
        <taxon>Bacteria</taxon>
        <taxon>Bacillati</taxon>
        <taxon>Actinomycetota</taxon>
        <taxon>Actinomycetes</taxon>
        <taxon>Kitasatosporales</taxon>
        <taxon>Streptomycetaceae</taxon>
        <taxon>Streptomyces</taxon>
    </lineage>
</organism>
<evidence type="ECO:0000313" key="2">
    <source>
        <dbReference type="Proteomes" id="UP001431429"/>
    </source>
</evidence>
<keyword evidence="2" id="KW-1185">Reference proteome</keyword>
<gene>
    <name evidence="1" type="ORF">NBG84_30265</name>
</gene>
<dbReference type="RefSeq" id="WP_250922847.1">
    <property type="nucleotide sequence ID" value="NZ_JAMQAW010000041.1"/>
</dbReference>
<sequence length="217" mass="24616">MKTYVLKFEAPLPSDMSASESTFYDHFDGLLAESFGRLLLTVYMEGHPNGAMAAKCAAFEIEKHLNVMVTRIDRDLVDAAEIARRIDRSRESVRQLVQGERRKGQPFPTPIGSPNGKKIWEWAAVNEWLRHNVPEVADLEFGLSRDEMVIVDNWLLRWGNLSREQHVGLEFYEITAPVGLQSELHARSGRVTKAWVNSWNRGSQVVRSGPLSTTQSH</sequence>
<name>A0ABT0UVN0_9ACTN</name>
<evidence type="ECO:0000313" key="1">
    <source>
        <dbReference type="EMBL" id="MCM2392520.1"/>
    </source>
</evidence>
<evidence type="ECO:0008006" key="3">
    <source>
        <dbReference type="Google" id="ProtNLM"/>
    </source>
</evidence>